<dbReference type="InterPro" id="IPR001223">
    <property type="entry name" value="Glyco_hydro18_cat"/>
</dbReference>
<evidence type="ECO:0000259" key="11">
    <source>
        <dbReference type="PROSITE" id="PS51910"/>
    </source>
</evidence>
<dbReference type="GO" id="GO:0006032">
    <property type="term" value="P:chitin catabolic process"/>
    <property type="evidence" value="ECO:0007669"/>
    <property type="project" value="UniProtKB-KW"/>
</dbReference>
<evidence type="ECO:0000256" key="7">
    <source>
        <dbReference type="ARBA" id="ARBA00023326"/>
    </source>
</evidence>
<evidence type="ECO:0000256" key="5">
    <source>
        <dbReference type="ARBA" id="ARBA00023277"/>
    </source>
</evidence>
<feature type="domain" description="GH18" evidence="11">
    <location>
        <begin position="34"/>
        <end position="342"/>
    </location>
</feature>
<dbReference type="GO" id="GO:0000272">
    <property type="term" value="P:polysaccharide catabolic process"/>
    <property type="evidence" value="ECO:0007669"/>
    <property type="project" value="UniProtKB-KW"/>
</dbReference>
<dbReference type="InterPro" id="IPR017853">
    <property type="entry name" value="GH"/>
</dbReference>
<dbReference type="PANTHER" id="PTHR45708:SF49">
    <property type="entry name" value="ENDOCHITINASE"/>
    <property type="match status" value="1"/>
</dbReference>
<accession>A0AAV9V5L5</accession>
<evidence type="ECO:0000256" key="8">
    <source>
        <dbReference type="RuleBase" id="RU000489"/>
    </source>
</evidence>
<keyword evidence="3 8" id="KW-0378">Hydrolase</keyword>
<keyword evidence="5" id="KW-0119">Carbohydrate metabolism</keyword>
<comment type="catalytic activity">
    <reaction evidence="1">
        <text>Random endo-hydrolysis of N-acetyl-beta-D-glucosaminide (1-&gt;4)-beta-linkages in chitin and chitodextrins.</text>
        <dbReference type="EC" id="3.2.1.14"/>
    </reaction>
</comment>
<protein>
    <recommendedName>
        <fullName evidence="2">chitinase</fullName>
        <ecNumber evidence="2">3.2.1.14</ecNumber>
    </recommendedName>
</protein>
<gene>
    <name evidence="12" type="ORF">TWF696_003972</name>
</gene>
<dbReference type="PROSITE" id="PS01095">
    <property type="entry name" value="GH18_1"/>
    <property type="match status" value="1"/>
</dbReference>
<dbReference type="Gene3D" id="3.20.20.80">
    <property type="entry name" value="Glycosidases"/>
    <property type="match status" value="1"/>
</dbReference>
<proteinExistence type="inferred from homology"/>
<keyword evidence="13" id="KW-1185">Reference proteome</keyword>
<evidence type="ECO:0000256" key="3">
    <source>
        <dbReference type="ARBA" id="ARBA00022801"/>
    </source>
</evidence>
<dbReference type="EC" id="3.2.1.14" evidence="2"/>
<dbReference type="Pfam" id="PF00704">
    <property type="entry name" value="Glyco_hydro_18"/>
    <property type="match status" value="1"/>
</dbReference>
<dbReference type="InterPro" id="IPR001579">
    <property type="entry name" value="Glyco_hydro_18_chit_AS"/>
</dbReference>
<evidence type="ECO:0000256" key="6">
    <source>
        <dbReference type="ARBA" id="ARBA00023295"/>
    </source>
</evidence>
<keyword evidence="10" id="KW-0732">Signal</keyword>
<name>A0AAV9V5L5_9PEZI</name>
<evidence type="ECO:0000313" key="13">
    <source>
        <dbReference type="Proteomes" id="UP001375240"/>
    </source>
</evidence>
<keyword evidence="4" id="KW-0146">Chitin degradation</keyword>
<dbReference type="AlphaFoldDB" id="A0AAV9V5L5"/>
<dbReference type="InterPro" id="IPR050542">
    <property type="entry name" value="Glycosyl_Hydrlase18_Chitinase"/>
</dbReference>
<evidence type="ECO:0000256" key="10">
    <source>
        <dbReference type="SAM" id="SignalP"/>
    </source>
</evidence>
<organism evidence="12 13">
    <name type="scientific">Orbilia brochopaga</name>
    <dbReference type="NCBI Taxonomy" id="3140254"/>
    <lineage>
        <taxon>Eukaryota</taxon>
        <taxon>Fungi</taxon>
        <taxon>Dikarya</taxon>
        <taxon>Ascomycota</taxon>
        <taxon>Pezizomycotina</taxon>
        <taxon>Orbiliomycetes</taxon>
        <taxon>Orbiliales</taxon>
        <taxon>Orbiliaceae</taxon>
        <taxon>Orbilia</taxon>
    </lineage>
</organism>
<evidence type="ECO:0000256" key="4">
    <source>
        <dbReference type="ARBA" id="ARBA00023024"/>
    </source>
</evidence>
<evidence type="ECO:0000256" key="1">
    <source>
        <dbReference type="ARBA" id="ARBA00000822"/>
    </source>
</evidence>
<evidence type="ECO:0000256" key="9">
    <source>
        <dbReference type="RuleBase" id="RU004453"/>
    </source>
</evidence>
<keyword evidence="7" id="KW-0624">Polysaccharide degradation</keyword>
<reference evidence="12 13" key="1">
    <citation type="submission" date="2019-10" db="EMBL/GenBank/DDBJ databases">
        <authorList>
            <person name="Palmer J.M."/>
        </authorList>
    </citation>
    <scope>NUCLEOTIDE SEQUENCE [LARGE SCALE GENOMIC DNA]</scope>
    <source>
        <strain evidence="12 13">TWF696</strain>
    </source>
</reference>
<evidence type="ECO:0000256" key="2">
    <source>
        <dbReference type="ARBA" id="ARBA00012729"/>
    </source>
</evidence>
<comment type="caution">
    <text evidence="12">The sequence shown here is derived from an EMBL/GenBank/DDBJ whole genome shotgun (WGS) entry which is preliminary data.</text>
</comment>
<dbReference type="GO" id="GO:0005576">
    <property type="term" value="C:extracellular region"/>
    <property type="evidence" value="ECO:0007669"/>
    <property type="project" value="TreeGrafter"/>
</dbReference>
<dbReference type="Proteomes" id="UP001375240">
    <property type="component" value="Unassembled WGS sequence"/>
</dbReference>
<feature type="chain" id="PRO_5043832996" description="chitinase" evidence="10">
    <location>
        <begin position="25"/>
        <end position="401"/>
    </location>
</feature>
<keyword evidence="6 8" id="KW-0326">Glycosidase</keyword>
<dbReference type="SUPFAM" id="SSF51445">
    <property type="entry name" value="(Trans)glycosidases"/>
    <property type="match status" value="1"/>
</dbReference>
<comment type="similarity">
    <text evidence="9">Belongs to the glycosyl hydrolase 18 family.</text>
</comment>
<evidence type="ECO:0000313" key="12">
    <source>
        <dbReference type="EMBL" id="KAK6354840.1"/>
    </source>
</evidence>
<dbReference type="EMBL" id="JAVHNQ010000002">
    <property type="protein sequence ID" value="KAK6354840.1"/>
    <property type="molecule type" value="Genomic_DNA"/>
</dbReference>
<dbReference type="GO" id="GO:0008843">
    <property type="term" value="F:endochitinase activity"/>
    <property type="evidence" value="ECO:0007669"/>
    <property type="project" value="UniProtKB-EC"/>
</dbReference>
<dbReference type="PROSITE" id="PS51910">
    <property type="entry name" value="GH18_2"/>
    <property type="match status" value="1"/>
</dbReference>
<feature type="signal peptide" evidence="10">
    <location>
        <begin position="1"/>
        <end position="24"/>
    </location>
</feature>
<dbReference type="PANTHER" id="PTHR45708">
    <property type="entry name" value="ENDOCHITINASE"/>
    <property type="match status" value="1"/>
</dbReference>
<sequence>MSLSFKSLAAAATVAGSILAQTAAAAGWNTYSQSMTAVYWGQNGAAQGGYVGKQKDLLSTCNDTNVDIVVVSFVTAFKGKSNYPIINLSDQCGGYLPLAEDPKKKTMTDILNCPDIGTKITQCQALGKKILLSLGGATYTAPGWPDAASARSSANEIWAMFGPYKNPPFKYRPFGNAVVDGFDLDFESLNNRPNTNVFAQQLRGLFGQDKSRQYLLTAAPQCPQPDQTLDQALTAVAFDAVFIQFYNNACQATSWGKGRAQTSNGAWNLQMWQTWATTRSANKGIKLFTGFLAGGVGKSTGYVTKAVAQQIVTDSKRFPNFGGASFWDSSILNVNSAYLPGVRATLVANSNKKREVEVEERSIRHPVGGPATYAAHDFVEIKEPTRRRRHVHHRRITNVQP</sequence>